<feature type="domain" description="HTH lysR-type" evidence="5">
    <location>
        <begin position="1"/>
        <end position="59"/>
    </location>
</feature>
<dbReference type="EMBL" id="JBDIME010000008">
    <property type="protein sequence ID" value="MEN2790251.1"/>
    <property type="molecule type" value="Genomic_DNA"/>
</dbReference>
<evidence type="ECO:0000313" key="7">
    <source>
        <dbReference type="Proteomes" id="UP001419910"/>
    </source>
</evidence>
<dbReference type="InterPro" id="IPR036390">
    <property type="entry name" value="WH_DNA-bd_sf"/>
</dbReference>
<sequence length="297" mass="31960">MKDIFALRLFTRVARLGSFSAAARECGMSQSQASRTIADLEASLGARLLSRTTRAVVPTEAGAEFLHRMEPILDALEEAEQSVREGGELRGILRVAMPTSVAVREVIPRLPAFAERHPALHIQIMLDDRRQDLVRDAADVAIRVGRLPDSSATAKSIATISRVIVAAPSYLARAGTPGSPADLVDHRIVGGPASFVPTAWTFEREGDTLKIDPAAHMSADDNEGAVAAAVAGLGITSTTSWGCGRELADGSLVRLFPGWKTVDIPVQAFFPLGRATRVAARQFIDFLTNALREEIRR</sequence>
<evidence type="ECO:0000313" key="6">
    <source>
        <dbReference type="EMBL" id="MEN2790251.1"/>
    </source>
</evidence>
<evidence type="ECO:0000259" key="5">
    <source>
        <dbReference type="PROSITE" id="PS50931"/>
    </source>
</evidence>
<evidence type="ECO:0000256" key="2">
    <source>
        <dbReference type="ARBA" id="ARBA00023015"/>
    </source>
</evidence>
<dbReference type="InterPro" id="IPR005119">
    <property type="entry name" value="LysR_subst-bd"/>
</dbReference>
<evidence type="ECO:0000256" key="3">
    <source>
        <dbReference type="ARBA" id="ARBA00023125"/>
    </source>
</evidence>
<keyword evidence="7" id="KW-1185">Reference proteome</keyword>
<dbReference type="CDD" id="cd08422">
    <property type="entry name" value="PBP2_CrgA_like"/>
    <property type="match status" value="1"/>
</dbReference>
<dbReference type="InterPro" id="IPR058163">
    <property type="entry name" value="LysR-type_TF_proteobact-type"/>
</dbReference>
<keyword evidence="2" id="KW-0805">Transcription regulation</keyword>
<dbReference type="Pfam" id="PF03466">
    <property type="entry name" value="LysR_substrate"/>
    <property type="match status" value="1"/>
</dbReference>
<dbReference type="RefSeq" id="WP_343889074.1">
    <property type="nucleotide sequence ID" value="NZ_BAAAEH010000016.1"/>
</dbReference>
<protein>
    <submittedName>
        <fullName evidence="6">LysR family transcriptional regulator</fullName>
    </submittedName>
</protein>
<comment type="caution">
    <text evidence="6">The sequence shown here is derived from an EMBL/GenBank/DDBJ whole genome shotgun (WGS) entry which is preliminary data.</text>
</comment>
<dbReference type="PANTHER" id="PTHR30537">
    <property type="entry name" value="HTH-TYPE TRANSCRIPTIONAL REGULATOR"/>
    <property type="match status" value="1"/>
</dbReference>
<dbReference type="SUPFAM" id="SSF53850">
    <property type="entry name" value="Periplasmic binding protein-like II"/>
    <property type="match status" value="1"/>
</dbReference>
<dbReference type="Pfam" id="PF00126">
    <property type="entry name" value="HTH_1"/>
    <property type="match status" value="1"/>
</dbReference>
<proteinExistence type="inferred from homology"/>
<comment type="similarity">
    <text evidence="1">Belongs to the LysR transcriptional regulatory family.</text>
</comment>
<keyword evidence="4" id="KW-0804">Transcription</keyword>
<dbReference type="InterPro" id="IPR000847">
    <property type="entry name" value="LysR_HTH_N"/>
</dbReference>
<dbReference type="PRINTS" id="PR00039">
    <property type="entry name" value="HTHLYSR"/>
</dbReference>
<dbReference type="PANTHER" id="PTHR30537:SF5">
    <property type="entry name" value="HTH-TYPE TRANSCRIPTIONAL ACTIVATOR TTDR-RELATED"/>
    <property type="match status" value="1"/>
</dbReference>
<evidence type="ECO:0000256" key="1">
    <source>
        <dbReference type="ARBA" id="ARBA00009437"/>
    </source>
</evidence>
<name>A0ABU9Y381_9SPHN</name>
<gene>
    <name evidence="6" type="ORF">ABC974_11490</name>
</gene>
<reference evidence="6 7" key="1">
    <citation type="submission" date="2024-05" db="EMBL/GenBank/DDBJ databases">
        <authorList>
            <person name="Liu Q."/>
            <person name="Xin Y.-H."/>
        </authorList>
    </citation>
    <scope>NUCLEOTIDE SEQUENCE [LARGE SCALE GENOMIC DNA]</scope>
    <source>
        <strain evidence="6 7">CGMCC 1.10181</strain>
    </source>
</reference>
<accession>A0ABU9Y381</accession>
<dbReference type="Proteomes" id="UP001419910">
    <property type="component" value="Unassembled WGS sequence"/>
</dbReference>
<dbReference type="PROSITE" id="PS50931">
    <property type="entry name" value="HTH_LYSR"/>
    <property type="match status" value="1"/>
</dbReference>
<evidence type="ECO:0000256" key="4">
    <source>
        <dbReference type="ARBA" id="ARBA00023163"/>
    </source>
</evidence>
<dbReference type="Gene3D" id="1.10.10.10">
    <property type="entry name" value="Winged helix-like DNA-binding domain superfamily/Winged helix DNA-binding domain"/>
    <property type="match status" value="1"/>
</dbReference>
<keyword evidence="3" id="KW-0238">DNA-binding</keyword>
<dbReference type="Gene3D" id="3.40.190.290">
    <property type="match status" value="1"/>
</dbReference>
<dbReference type="SUPFAM" id="SSF46785">
    <property type="entry name" value="Winged helix' DNA-binding domain"/>
    <property type="match status" value="1"/>
</dbReference>
<dbReference type="InterPro" id="IPR036388">
    <property type="entry name" value="WH-like_DNA-bd_sf"/>
</dbReference>
<organism evidence="6 7">
    <name type="scientific">Sphingomonas oligophenolica</name>
    <dbReference type="NCBI Taxonomy" id="301154"/>
    <lineage>
        <taxon>Bacteria</taxon>
        <taxon>Pseudomonadati</taxon>
        <taxon>Pseudomonadota</taxon>
        <taxon>Alphaproteobacteria</taxon>
        <taxon>Sphingomonadales</taxon>
        <taxon>Sphingomonadaceae</taxon>
        <taxon>Sphingomonas</taxon>
    </lineage>
</organism>